<dbReference type="EMBL" id="WXEX01000006">
    <property type="protein sequence ID" value="MZP43021.1"/>
    <property type="molecule type" value="Genomic_DNA"/>
</dbReference>
<comment type="caution">
    <text evidence="1">The sequence shown here is derived from an EMBL/GenBank/DDBJ whole genome shotgun (WGS) entry which is preliminary data.</text>
</comment>
<protein>
    <submittedName>
        <fullName evidence="1">Uncharacterized protein</fullName>
    </submittedName>
</protein>
<reference evidence="1 2" key="1">
    <citation type="submission" date="2020-01" db="EMBL/GenBank/DDBJ databases">
        <title>Whole genome sequence of Heliobacterium gestii DSM 11169.</title>
        <authorList>
            <person name="Kyndt J.A."/>
            <person name="Meyer T.E."/>
        </authorList>
    </citation>
    <scope>NUCLEOTIDE SEQUENCE [LARGE SCALE GENOMIC DNA]</scope>
    <source>
        <strain evidence="1 2">DSM 11169</strain>
    </source>
</reference>
<gene>
    <name evidence="1" type="ORF">GTO89_08230</name>
</gene>
<accession>A0A845LBS2</accession>
<keyword evidence="2" id="KW-1185">Reference proteome</keyword>
<name>A0A845LBS2_HELGE</name>
<sequence>MAGRDSGEKERLLANSMLLGKLNAERVKGLKNVGALREAEFKVFSQSGEDGIIQYLLANTEIDDEVFVEFGVQDYTEANTRFLLQNDNWRGLVLDNDPSYVESIQNDAICWKHDLSVRCAHVTKDNINQLIGDAGITGDIGLLSVDIDGNDYWVWQAIEVISPRIVICEYNSVFGDTLPVTVPYNEQFNRTTAHYSNLYFGASLPALCLLAEAKGYDFVGSNSIGSNAFFIRKDVPHRLKALTAKEGYVCSKFRESRDERGKLSYLSGDARRKAIEHLDVVHVQSRQVAPLSHFIETSKP</sequence>
<dbReference type="AlphaFoldDB" id="A0A845LBS2"/>
<organism evidence="1 2">
    <name type="scientific">Heliomicrobium gestii</name>
    <name type="common">Heliobacterium gestii</name>
    <dbReference type="NCBI Taxonomy" id="2699"/>
    <lineage>
        <taxon>Bacteria</taxon>
        <taxon>Bacillati</taxon>
        <taxon>Bacillota</taxon>
        <taxon>Clostridia</taxon>
        <taxon>Eubacteriales</taxon>
        <taxon>Heliobacteriaceae</taxon>
        <taxon>Heliomicrobium</taxon>
    </lineage>
</organism>
<evidence type="ECO:0000313" key="2">
    <source>
        <dbReference type="Proteomes" id="UP000471031"/>
    </source>
</evidence>
<dbReference type="OrthoDB" id="9810122at2"/>
<dbReference type="Proteomes" id="UP000471031">
    <property type="component" value="Unassembled WGS sequence"/>
</dbReference>
<evidence type="ECO:0000313" key="1">
    <source>
        <dbReference type="EMBL" id="MZP43021.1"/>
    </source>
</evidence>
<proteinExistence type="predicted"/>